<dbReference type="SMART" id="SM00256">
    <property type="entry name" value="FBOX"/>
    <property type="match status" value="1"/>
</dbReference>
<dbReference type="Gene3D" id="2.130.10.10">
    <property type="entry name" value="YVTN repeat-like/Quinoprotein amine dehydrogenase"/>
    <property type="match status" value="1"/>
</dbReference>
<dbReference type="Pfam" id="PF12937">
    <property type="entry name" value="F-box-like"/>
    <property type="match status" value="1"/>
</dbReference>
<accession>A0A4P9YY11</accession>
<dbReference type="OrthoDB" id="3219396at2759"/>
<dbReference type="SUPFAM" id="SSF50969">
    <property type="entry name" value="YVTN repeat-like/Quinoprotein amine dehydrogenase"/>
    <property type="match status" value="1"/>
</dbReference>
<dbReference type="Gene3D" id="1.20.1280.50">
    <property type="match status" value="1"/>
</dbReference>
<dbReference type="EMBL" id="KZ990016">
    <property type="protein sequence ID" value="RKP24828.1"/>
    <property type="molecule type" value="Genomic_DNA"/>
</dbReference>
<evidence type="ECO:0000313" key="4">
    <source>
        <dbReference type="Proteomes" id="UP000278143"/>
    </source>
</evidence>
<proteinExistence type="predicted"/>
<evidence type="ECO:0000313" key="3">
    <source>
        <dbReference type="EMBL" id="RKP24828.1"/>
    </source>
</evidence>
<protein>
    <recommendedName>
        <fullName evidence="2">F-box domain-containing protein</fullName>
    </recommendedName>
</protein>
<dbReference type="InterPro" id="IPR036047">
    <property type="entry name" value="F-box-like_dom_sf"/>
</dbReference>
<feature type="domain" description="F-box" evidence="2">
    <location>
        <begin position="63"/>
        <end position="110"/>
    </location>
</feature>
<dbReference type="PROSITE" id="PS50181">
    <property type="entry name" value="FBOX"/>
    <property type="match status" value="1"/>
</dbReference>
<dbReference type="SUPFAM" id="SSF81383">
    <property type="entry name" value="F-box domain"/>
    <property type="match status" value="1"/>
</dbReference>
<feature type="region of interest" description="Disordered" evidence="1">
    <location>
        <begin position="175"/>
        <end position="232"/>
    </location>
</feature>
<dbReference type="InterPro" id="IPR015943">
    <property type="entry name" value="WD40/YVTN_repeat-like_dom_sf"/>
</dbReference>
<name>A0A4P9YY11_9FUNG</name>
<gene>
    <name evidence="3" type="ORF">SYNPS1DRAFT_23124</name>
</gene>
<dbReference type="AlphaFoldDB" id="A0A4P9YY11"/>
<sequence>MFCRTLGRLVQARCRKQYARLKRICRRKKGKSSHGRSQLLSERRRGTEWSTLSNCQFCVEAISGVFPSLPKELILHISSWLDPVSALALSRASRKFHEILVNDNMAWRQRYKLAYPPTTYRERELLDKLQRDKRPSLLSRLGLDAADGGWLVTMAQRALTERRWRNDAGTIRVTSLQQQPLTSSAGRKRGEKRLADQHRDEPCTETAQSKRLFRGSQKGGSSGSSRHSSKHSTESLFPSSLWLHAAVEFTVTLYNGRLYVRNQRTRAWRRLVPVLPAAKVSGNPFVTGRESNLVELEHIALEGVKVHGRYVRGLGCLASGDYWDFFWDALSARAPATGDGGTGIAYQHSFAAFREGAMEIVGDKLLLQDFDATSLLRVYDLQRLAAGDASDPCTPQSTSASWLQGDHAPLASYTASESAPGYLLAVKLHAAAAVLRCFSLDLNHWADAQHFMLTVDLPMHHSGPCSWIELAPGGFDKERAVVHGQRSGVAGEHGFLMGLHPTLGRCHWYTELAQLEVAAVRVSLDYRRVVLLSSASQLAIHDLDTGQPLHRLSLQVPSGPRLDRLDHILGPLLLVSDHAVSSEDPFGQTIVLVDVAQGRALWRRRIERTEATDERDTATATRQHAPFPGANPSAIPPRLTVCATHMLVATLSRRTIIELVYFNQ</sequence>
<dbReference type="InterPro" id="IPR001810">
    <property type="entry name" value="F-box_dom"/>
</dbReference>
<organism evidence="3 4">
    <name type="scientific">Syncephalis pseudoplumigaleata</name>
    <dbReference type="NCBI Taxonomy" id="1712513"/>
    <lineage>
        <taxon>Eukaryota</taxon>
        <taxon>Fungi</taxon>
        <taxon>Fungi incertae sedis</taxon>
        <taxon>Zoopagomycota</taxon>
        <taxon>Zoopagomycotina</taxon>
        <taxon>Zoopagomycetes</taxon>
        <taxon>Zoopagales</taxon>
        <taxon>Piptocephalidaceae</taxon>
        <taxon>Syncephalis</taxon>
    </lineage>
</organism>
<evidence type="ECO:0000259" key="2">
    <source>
        <dbReference type="PROSITE" id="PS50181"/>
    </source>
</evidence>
<evidence type="ECO:0000256" key="1">
    <source>
        <dbReference type="SAM" id="MobiDB-lite"/>
    </source>
</evidence>
<feature type="compositionally biased region" description="Basic and acidic residues" evidence="1">
    <location>
        <begin position="192"/>
        <end position="202"/>
    </location>
</feature>
<reference evidence="4" key="1">
    <citation type="journal article" date="2018" name="Nat. Microbiol.">
        <title>Leveraging single-cell genomics to expand the fungal tree of life.</title>
        <authorList>
            <person name="Ahrendt S.R."/>
            <person name="Quandt C.A."/>
            <person name="Ciobanu D."/>
            <person name="Clum A."/>
            <person name="Salamov A."/>
            <person name="Andreopoulos B."/>
            <person name="Cheng J.F."/>
            <person name="Woyke T."/>
            <person name="Pelin A."/>
            <person name="Henrissat B."/>
            <person name="Reynolds N.K."/>
            <person name="Benny G.L."/>
            <person name="Smith M.E."/>
            <person name="James T.Y."/>
            <person name="Grigoriev I.V."/>
        </authorList>
    </citation>
    <scope>NUCLEOTIDE SEQUENCE [LARGE SCALE GENOMIC DNA]</scope>
    <source>
        <strain evidence="4">Benny S71-1</strain>
    </source>
</reference>
<feature type="region of interest" description="Disordered" evidence="1">
    <location>
        <begin position="610"/>
        <end position="634"/>
    </location>
</feature>
<feature type="compositionally biased region" description="Polar residues" evidence="1">
    <location>
        <begin position="175"/>
        <end position="185"/>
    </location>
</feature>
<dbReference type="Proteomes" id="UP000278143">
    <property type="component" value="Unassembled WGS sequence"/>
</dbReference>
<dbReference type="InterPro" id="IPR011044">
    <property type="entry name" value="Quino_amine_DH_bsu"/>
</dbReference>
<keyword evidence="4" id="KW-1185">Reference proteome</keyword>